<organism evidence="2 3">
    <name type="scientific">Fictibacillus marinisediminis</name>
    <dbReference type="NCBI Taxonomy" id="2878389"/>
    <lineage>
        <taxon>Bacteria</taxon>
        <taxon>Bacillati</taxon>
        <taxon>Bacillota</taxon>
        <taxon>Bacilli</taxon>
        <taxon>Bacillales</taxon>
        <taxon>Fictibacillaceae</taxon>
        <taxon>Fictibacillus</taxon>
    </lineage>
</organism>
<comment type="caution">
    <text evidence="2">The sequence shown here is derived from an EMBL/GenBank/DDBJ whole genome shotgun (WGS) entry which is preliminary data.</text>
</comment>
<dbReference type="Pfam" id="PF13649">
    <property type="entry name" value="Methyltransf_25"/>
    <property type="match status" value="1"/>
</dbReference>
<dbReference type="SUPFAM" id="SSF53335">
    <property type="entry name" value="S-adenosyl-L-methionine-dependent methyltransferases"/>
    <property type="match status" value="1"/>
</dbReference>
<name>A0A9X1XB58_9BACL</name>
<dbReference type="GO" id="GO:0032259">
    <property type="term" value="P:methylation"/>
    <property type="evidence" value="ECO:0007669"/>
    <property type="project" value="UniProtKB-KW"/>
</dbReference>
<keyword evidence="3" id="KW-1185">Reference proteome</keyword>
<keyword evidence="2" id="KW-0808">Transferase</keyword>
<dbReference type="PANTHER" id="PTHR45036">
    <property type="entry name" value="METHYLTRANSFERASE LIKE 7B"/>
    <property type="match status" value="1"/>
</dbReference>
<keyword evidence="2" id="KW-0489">Methyltransferase</keyword>
<accession>A0A9X1XB58</accession>
<dbReference type="EMBL" id="JAIWJX010000002">
    <property type="protein sequence ID" value="MCK6257343.1"/>
    <property type="molecule type" value="Genomic_DNA"/>
</dbReference>
<dbReference type="AlphaFoldDB" id="A0A9X1XB58"/>
<dbReference type="Proteomes" id="UP001139011">
    <property type="component" value="Unassembled WGS sequence"/>
</dbReference>
<reference evidence="2" key="1">
    <citation type="submission" date="2021-09" db="EMBL/GenBank/DDBJ databases">
        <title>Genome analysis of Fictibacillus sp. KIGAM418 isolated from marine sediment.</title>
        <authorList>
            <person name="Seo M.-J."/>
            <person name="Cho E.-S."/>
            <person name="Hwang C.Y."/>
        </authorList>
    </citation>
    <scope>NUCLEOTIDE SEQUENCE</scope>
    <source>
        <strain evidence="2">KIGAM418</strain>
    </source>
</reference>
<proteinExistence type="predicted"/>
<dbReference type="InterPro" id="IPR029063">
    <property type="entry name" value="SAM-dependent_MTases_sf"/>
</dbReference>
<dbReference type="InterPro" id="IPR041698">
    <property type="entry name" value="Methyltransf_25"/>
</dbReference>
<evidence type="ECO:0000259" key="1">
    <source>
        <dbReference type="Pfam" id="PF13649"/>
    </source>
</evidence>
<dbReference type="CDD" id="cd02440">
    <property type="entry name" value="AdoMet_MTases"/>
    <property type="match status" value="1"/>
</dbReference>
<sequence>MNNKKLIKKFDKQANTYDRRREKQIQRKWREKLIEEAQGSVLEVAVGAGGNFPFYNREEIEKITAVDFSPEMLEKARVAAHQYHLPIEFVESDIDQLEFEENQFDTIVSTLSFCGYPQPLKTLENLSKWCKPMGQILLLEHGISSNFIFSTLQKVLDPLAVRTIGCHQNRDIMELISLSPIEIQKVEHHWLDVFHLVWAKPKNK</sequence>
<dbReference type="InterPro" id="IPR052356">
    <property type="entry name" value="Thiol_S-MT"/>
</dbReference>
<dbReference type="RefSeq" id="WP_248252851.1">
    <property type="nucleotide sequence ID" value="NZ_JAIWJX010000002.1"/>
</dbReference>
<dbReference type="PANTHER" id="PTHR45036:SF1">
    <property type="entry name" value="METHYLTRANSFERASE LIKE 7A"/>
    <property type="match status" value="1"/>
</dbReference>
<evidence type="ECO:0000313" key="3">
    <source>
        <dbReference type="Proteomes" id="UP001139011"/>
    </source>
</evidence>
<gene>
    <name evidence="2" type="ORF">LCY76_12130</name>
</gene>
<dbReference type="GO" id="GO:0008168">
    <property type="term" value="F:methyltransferase activity"/>
    <property type="evidence" value="ECO:0007669"/>
    <property type="project" value="UniProtKB-KW"/>
</dbReference>
<protein>
    <submittedName>
        <fullName evidence="2">Class I SAM-dependent methyltransferase</fullName>
    </submittedName>
</protein>
<dbReference type="Gene3D" id="3.40.50.150">
    <property type="entry name" value="Vaccinia Virus protein VP39"/>
    <property type="match status" value="1"/>
</dbReference>
<feature type="domain" description="Methyltransferase" evidence="1">
    <location>
        <begin position="41"/>
        <end position="134"/>
    </location>
</feature>
<evidence type="ECO:0000313" key="2">
    <source>
        <dbReference type="EMBL" id="MCK6257343.1"/>
    </source>
</evidence>